<dbReference type="AlphaFoldDB" id="A0AAV8VQU2"/>
<feature type="region of interest" description="Disordered" evidence="5">
    <location>
        <begin position="1"/>
        <end position="26"/>
    </location>
</feature>
<keyword evidence="2 4" id="KW-0689">Ribosomal protein</keyword>
<evidence type="ECO:0000256" key="4">
    <source>
        <dbReference type="RuleBase" id="RU364026"/>
    </source>
</evidence>
<keyword evidence="3 4" id="KW-0687">Ribonucleoprotein</keyword>
<dbReference type="GO" id="GO:0002181">
    <property type="term" value="P:cytoplasmic translation"/>
    <property type="evidence" value="ECO:0007669"/>
    <property type="project" value="TreeGrafter"/>
</dbReference>
<name>A0AAV8VQU2_9CUCU</name>
<feature type="region of interest" description="Disordered" evidence="5">
    <location>
        <begin position="39"/>
        <end position="75"/>
    </location>
</feature>
<evidence type="ECO:0000256" key="3">
    <source>
        <dbReference type="ARBA" id="ARBA00023274"/>
    </source>
</evidence>
<accession>A0AAV8VQU2</accession>
<dbReference type="Gene3D" id="6.10.140.1730">
    <property type="match status" value="1"/>
</dbReference>
<dbReference type="GO" id="GO:0022625">
    <property type="term" value="C:cytosolic large ribosomal subunit"/>
    <property type="evidence" value="ECO:0007669"/>
    <property type="project" value="TreeGrafter"/>
</dbReference>
<organism evidence="6 7">
    <name type="scientific">Exocentrus adspersus</name>
    <dbReference type="NCBI Taxonomy" id="1586481"/>
    <lineage>
        <taxon>Eukaryota</taxon>
        <taxon>Metazoa</taxon>
        <taxon>Ecdysozoa</taxon>
        <taxon>Arthropoda</taxon>
        <taxon>Hexapoda</taxon>
        <taxon>Insecta</taxon>
        <taxon>Pterygota</taxon>
        <taxon>Neoptera</taxon>
        <taxon>Endopterygota</taxon>
        <taxon>Coleoptera</taxon>
        <taxon>Polyphaga</taxon>
        <taxon>Cucujiformia</taxon>
        <taxon>Chrysomeloidea</taxon>
        <taxon>Cerambycidae</taxon>
        <taxon>Lamiinae</taxon>
        <taxon>Acanthocinini</taxon>
        <taxon>Exocentrus</taxon>
    </lineage>
</organism>
<dbReference type="GO" id="GO:0003735">
    <property type="term" value="F:structural constituent of ribosome"/>
    <property type="evidence" value="ECO:0007669"/>
    <property type="project" value="UniProtKB-UniRule"/>
</dbReference>
<proteinExistence type="inferred from homology"/>
<dbReference type="InterPro" id="IPR002673">
    <property type="entry name" value="Ribosomal_eL29"/>
</dbReference>
<dbReference type="Proteomes" id="UP001159042">
    <property type="component" value="Unassembled WGS sequence"/>
</dbReference>
<gene>
    <name evidence="6" type="ORF">NQ315_005029</name>
</gene>
<dbReference type="PANTHER" id="PTHR12884">
    <property type="entry name" value="60S RIBOSOMAL PROTEIN L29"/>
    <property type="match status" value="1"/>
</dbReference>
<evidence type="ECO:0000313" key="7">
    <source>
        <dbReference type="Proteomes" id="UP001159042"/>
    </source>
</evidence>
<evidence type="ECO:0000313" key="6">
    <source>
        <dbReference type="EMBL" id="KAJ8916334.1"/>
    </source>
</evidence>
<dbReference type="EMBL" id="JANEYG010000043">
    <property type="protein sequence ID" value="KAJ8916334.1"/>
    <property type="molecule type" value="Genomic_DNA"/>
</dbReference>
<dbReference type="Pfam" id="PF01779">
    <property type="entry name" value="Ribosomal_L29e"/>
    <property type="match status" value="1"/>
</dbReference>
<evidence type="ECO:0000256" key="1">
    <source>
        <dbReference type="ARBA" id="ARBA00010247"/>
    </source>
</evidence>
<evidence type="ECO:0000256" key="5">
    <source>
        <dbReference type="SAM" id="MobiDB-lite"/>
    </source>
</evidence>
<evidence type="ECO:0000256" key="2">
    <source>
        <dbReference type="ARBA" id="ARBA00022980"/>
    </source>
</evidence>
<reference evidence="6 7" key="1">
    <citation type="journal article" date="2023" name="Insect Mol. Biol.">
        <title>Genome sequencing provides insights into the evolution of gene families encoding plant cell wall-degrading enzymes in longhorned beetles.</title>
        <authorList>
            <person name="Shin N.R."/>
            <person name="Okamura Y."/>
            <person name="Kirsch R."/>
            <person name="Pauchet Y."/>
        </authorList>
    </citation>
    <scope>NUCLEOTIDE SEQUENCE [LARGE SCALE GENOMIC DNA]</scope>
    <source>
        <strain evidence="6">EAD_L_NR</strain>
    </source>
</reference>
<sequence length="75" mass="8848">MAKSKNHTNHNQNRKAHRNGIKKPKRFLHESTLGMDSKFLKNQRFSKRHNLSTKQQIKRAAERKALKEARAKSKK</sequence>
<keyword evidence="7" id="KW-1185">Reference proteome</keyword>
<comment type="similarity">
    <text evidence="1 4">Belongs to the eukaryotic ribosomal protein eL29 family.</text>
</comment>
<comment type="caution">
    <text evidence="6">The sequence shown here is derived from an EMBL/GenBank/DDBJ whole genome shotgun (WGS) entry which is preliminary data.</text>
</comment>
<protein>
    <recommendedName>
        <fullName evidence="4">60S ribosomal protein L29</fullName>
    </recommendedName>
</protein>
<dbReference type="PANTHER" id="PTHR12884:SF0">
    <property type="entry name" value="60S RIBOSOMAL PROTEIN L29"/>
    <property type="match status" value="1"/>
</dbReference>
<feature type="compositionally biased region" description="Basic and acidic residues" evidence="5">
    <location>
        <begin position="59"/>
        <end position="75"/>
    </location>
</feature>